<name>A0A2K8UDU1_9GAMM</name>
<keyword evidence="2" id="KW-1185">Reference proteome</keyword>
<dbReference type="EMBL" id="CP020370">
    <property type="protein sequence ID" value="AUB83599.1"/>
    <property type="molecule type" value="Genomic_DNA"/>
</dbReference>
<dbReference type="Gene3D" id="3.30.2020.10">
    <property type="entry name" value="NE0471-like N-terminal domain"/>
    <property type="match status" value="1"/>
</dbReference>
<dbReference type="Gene3D" id="1.10.260.40">
    <property type="entry name" value="lambda repressor-like DNA-binding domains"/>
    <property type="match status" value="1"/>
</dbReference>
<dbReference type="AlphaFoldDB" id="A0A2K8UDU1"/>
<dbReference type="CDD" id="cd00093">
    <property type="entry name" value="HTH_XRE"/>
    <property type="match status" value="1"/>
</dbReference>
<dbReference type="InterPro" id="IPR001387">
    <property type="entry name" value="Cro/C1-type_HTH"/>
</dbReference>
<dbReference type="SUPFAM" id="SSF47413">
    <property type="entry name" value="lambda repressor-like DNA-binding domains"/>
    <property type="match status" value="1"/>
</dbReference>
<dbReference type="InterPro" id="IPR036782">
    <property type="entry name" value="NE0471-like_N"/>
</dbReference>
<reference evidence="1 2" key="1">
    <citation type="submission" date="2017-03" db="EMBL/GenBank/DDBJ databases">
        <title>Complete genome sequence of Candidatus 'Thiodictyon syntrophicum' sp. nov. strain Cad16T, a photolithoautotroph purple sulfur bacterium isolated from an alpine meromictic lake.</title>
        <authorList>
            <person name="Luedin S.M."/>
            <person name="Pothier J.F."/>
            <person name="Danza F."/>
            <person name="Storelli N."/>
            <person name="Wittwer M."/>
            <person name="Tonolla M."/>
        </authorList>
    </citation>
    <scope>NUCLEOTIDE SEQUENCE [LARGE SCALE GENOMIC DNA]</scope>
    <source>
        <strain evidence="1 2">Cad16T</strain>
    </source>
</reference>
<evidence type="ECO:0000313" key="1">
    <source>
        <dbReference type="EMBL" id="AUB83599.1"/>
    </source>
</evidence>
<dbReference type="InterPro" id="IPR010982">
    <property type="entry name" value="Lambda_DNA-bd_dom_sf"/>
</dbReference>
<dbReference type="GO" id="GO:0003677">
    <property type="term" value="F:DNA binding"/>
    <property type="evidence" value="ECO:0007669"/>
    <property type="project" value="InterPro"/>
</dbReference>
<organism evidence="1 2">
    <name type="scientific">Candidatus Thiodictyon syntrophicum</name>
    <dbReference type="NCBI Taxonomy" id="1166950"/>
    <lineage>
        <taxon>Bacteria</taxon>
        <taxon>Pseudomonadati</taxon>
        <taxon>Pseudomonadota</taxon>
        <taxon>Gammaproteobacteria</taxon>
        <taxon>Chromatiales</taxon>
        <taxon>Chromatiaceae</taxon>
        <taxon>Thiodictyon</taxon>
    </lineage>
</organism>
<dbReference type="KEGG" id="tsy:THSYN_23385"/>
<evidence type="ECO:0008006" key="3">
    <source>
        <dbReference type="Google" id="ProtNLM"/>
    </source>
</evidence>
<dbReference type="SUPFAM" id="SSF143880">
    <property type="entry name" value="NE0471 N-terminal domain-like"/>
    <property type="match status" value="1"/>
</dbReference>
<accession>A0A2K8UDU1</accession>
<dbReference type="OrthoDB" id="6935755at2"/>
<sequence>MASMKRPRLTSAEPLAGHRLRLTFIDGSTYTLDFTPLLDASPGLAPLREAAAFAGATVIPGEGWAVVWPDFDIQIGADTLWLDVQAQQAPDENTRTFVQWRSRHGLSLTQAAAALGLTPRTVSAYGTGARPVPRYIALACKGWEADRRQG</sequence>
<evidence type="ECO:0000313" key="2">
    <source>
        <dbReference type="Proteomes" id="UP000232638"/>
    </source>
</evidence>
<gene>
    <name evidence="1" type="ORF">THSYN_23385</name>
</gene>
<dbReference type="Proteomes" id="UP000232638">
    <property type="component" value="Chromosome"/>
</dbReference>
<proteinExistence type="predicted"/>
<dbReference type="Pfam" id="PF10387">
    <property type="entry name" value="DUF2442"/>
    <property type="match status" value="1"/>
</dbReference>
<protein>
    <recommendedName>
        <fullName evidence="3">HTH cro/C1-type domain-containing protein</fullName>
    </recommendedName>
</protein>
<dbReference type="InterPro" id="IPR018841">
    <property type="entry name" value="DUF2442"/>
</dbReference>